<evidence type="ECO:0000256" key="3">
    <source>
        <dbReference type="ARBA" id="ARBA00011738"/>
    </source>
</evidence>
<evidence type="ECO:0000256" key="6">
    <source>
        <dbReference type="ARBA" id="ARBA00023239"/>
    </source>
</evidence>
<dbReference type="InterPro" id="IPR036038">
    <property type="entry name" value="Aminotransferase-like"/>
</dbReference>
<name>A0A1B7KY85_9ENTR</name>
<sequence length="266" mass="29958">MFLINGAYQTHLPANDRSIQFGDGCFTTARIVAGEIRFLSLHIARLQQACQRLFIPFTQWQTLETEMTEVARSQDYAVLKVIISRGSGGRGYNPTQCDNPVRIMSVSRFPDFYAEWKNTGVTLGLSSVRMGINPSLAGIKHLNRLEQVLIRAELEQANQHETIVLDSDGMMVECCAANLFWREGEAVYTPYVDRSGVNGTMRQHIMAELTRQGRVVRQIRATPDALLHADEAFICNALMPIIPVRQAIATRYTSRELYSFLAPLCE</sequence>
<keyword evidence="14" id="KW-1185">Reference proteome</keyword>
<evidence type="ECO:0000256" key="8">
    <source>
        <dbReference type="ARBA" id="ARBA00035676"/>
    </source>
</evidence>
<dbReference type="FunFam" id="3.20.10.10:FF:000002">
    <property type="entry name" value="D-alanine aminotransferase"/>
    <property type="match status" value="1"/>
</dbReference>
<comment type="subunit">
    <text evidence="3">Homodimer.</text>
</comment>
<dbReference type="CDD" id="cd01559">
    <property type="entry name" value="ADCL_like"/>
    <property type="match status" value="1"/>
</dbReference>
<gene>
    <name evidence="13" type="ORF">A9B99_17515</name>
</gene>
<dbReference type="NCBIfam" id="TIGR03461">
    <property type="entry name" value="pabC_Proteo"/>
    <property type="match status" value="1"/>
</dbReference>
<dbReference type="SUPFAM" id="SSF56752">
    <property type="entry name" value="D-aminoacid aminotransferase-like PLP-dependent enzymes"/>
    <property type="match status" value="1"/>
</dbReference>
<dbReference type="EC" id="4.1.3.38" evidence="8 12"/>
<dbReference type="AlphaFoldDB" id="A0A1B7KY85"/>
<comment type="pathway">
    <text evidence="7">Cofactor biosynthesis; tetrahydrofolate biosynthesis; 4-aminobenzoate from chorismate: step 2/2.</text>
</comment>
<dbReference type="OrthoDB" id="9805628at2"/>
<dbReference type="Gene3D" id="3.30.470.10">
    <property type="match status" value="1"/>
</dbReference>
<keyword evidence="6 13" id="KW-0456">Lyase</keyword>
<evidence type="ECO:0000256" key="9">
    <source>
        <dbReference type="ARBA" id="ARBA00049529"/>
    </source>
</evidence>
<comment type="cofactor">
    <cofactor evidence="1">
        <name>pyridoxal 5'-phosphate</name>
        <dbReference type="ChEBI" id="CHEBI:597326"/>
    </cofactor>
</comment>
<evidence type="ECO:0000256" key="12">
    <source>
        <dbReference type="NCBIfam" id="TIGR03461"/>
    </source>
</evidence>
<evidence type="ECO:0000256" key="2">
    <source>
        <dbReference type="ARBA" id="ARBA00009320"/>
    </source>
</evidence>
<dbReference type="InterPro" id="IPR043131">
    <property type="entry name" value="BCAT-like_N"/>
</dbReference>
<evidence type="ECO:0000313" key="14">
    <source>
        <dbReference type="Proteomes" id="UP000078225"/>
    </source>
</evidence>
<dbReference type="PANTHER" id="PTHR42743:SF2">
    <property type="entry name" value="AMINODEOXYCHORISMATE LYASE"/>
    <property type="match status" value="1"/>
</dbReference>
<evidence type="ECO:0000256" key="10">
    <source>
        <dbReference type="ARBA" id="ARBA00054027"/>
    </source>
</evidence>
<dbReference type="PANTHER" id="PTHR42743">
    <property type="entry name" value="AMINO-ACID AMINOTRANSFERASE"/>
    <property type="match status" value="1"/>
</dbReference>
<dbReference type="GO" id="GO:0008696">
    <property type="term" value="F:4-amino-4-deoxychorismate lyase activity"/>
    <property type="evidence" value="ECO:0007669"/>
    <property type="project" value="UniProtKB-UniRule"/>
</dbReference>
<dbReference type="STRING" id="1691903.A9B99_17515"/>
<dbReference type="RefSeq" id="WP_064601358.1">
    <property type="nucleotide sequence ID" value="NZ_CP134782.1"/>
</dbReference>
<dbReference type="InterPro" id="IPR050571">
    <property type="entry name" value="Class-IV_PLP-Dep_Aminotrnsfr"/>
</dbReference>
<evidence type="ECO:0000256" key="7">
    <source>
        <dbReference type="ARBA" id="ARBA00035633"/>
    </source>
</evidence>
<dbReference type="InterPro" id="IPR001544">
    <property type="entry name" value="Aminotrans_IV"/>
</dbReference>
<protein>
    <recommendedName>
        <fullName evidence="11 12">Aminodeoxychorismate lyase</fullName>
        <ecNumber evidence="8 12">4.1.3.38</ecNumber>
    </recommendedName>
</protein>
<comment type="catalytic activity">
    <reaction evidence="9">
        <text>4-amino-4-deoxychorismate = 4-aminobenzoate + pyruvate + H(+)</text>
        <dbReference type="Rhea" id="RHEA:16201"/>
        <dbReference type="ChEBI" id="CHEBI:15361"/>
        <dbReference type="ChEBI" id="CHEBI:15378"/>
        <dbReference type="ChEBI" id="CHEBI:17836"/>
        <dbReference type="ChEBI" id="CHEBI:58406"/>
        <dbReference type="EC" id="4.1.3.38"/>
    </reaction>
</comment>
<dbReference type="GO" id="GO:0005829">
    <property type="term" value="C:cytosol"/>
    <property type="evidence" value="ECO:0007669"/>
    <property type="project" value="TreeGrafter"/>
</dbReference>
<evidence type="ECO:0000256" key="1">
    <source>
        <dbReference type="ARBA" id="ARBA00001933"/>
    </source>
</evidence>
<accession>A0A1B7KY85</accession>
<dbReference type="Pfam" id="PF01063">
    <property type="entry name" value="Aminotran_4"/>
    <property type="match status" value="1"/>
</dbReference>
<reference evidence="14" key="1">
    <citation type="submission" date="2016-05" db="EMBL/GenBank/DDBJ databases">
        <authorList>
            <person name="Behera P."/>
            <person name="Vaishampayan P."/>
            <person name="Singh N."/>
            <person name="Raina V."/>
            <person name="Suar M."/>
            <person name="Pattnaik A."/>
            <person name="Rastogi G."/>
        </authorList>
    </citation>
    <scope>NUCLEOTIDE SEQUENCE [LARGE SCALE GENOMIC DNA]</scope>
    <source>
        <strain evidence="14">MP23</strain>
    </source>
</reference>
<dbReference type="GO" id="GO:0008153">
    <property type="term" value="P:4-aminobenzoate biosynthetic process"/>
    <property type="evidence" value="ECO:0007669"/>
    <property type="project" value="UniProtKB-UniRule"/>
</dbReference>
<dbReference type="Gene3D" id="3.20.10.10">
    <property type="entry name" value="D-amino Acid Aminotransferase, subunit A, domain 2"/>
    <property type="match status" value="1"/>
</dbReference>
<dbReference type="InterPro" id="IPR043132">
    <property type="entry name" value="BCAT-like_C"/>
</dbReference>
<dbReference type="GO" id="GO:0030170">
    <property type="term" value="F:pyridoxal phosphate binding"/>
    <property type="evidence" value="ECO:0007669"/>
    <property type="project" value="InterPro"/>
</dbReference>
<dbReference type="InterPro" id="IPR017824">
    <property type="entry name" value="Aminodeoxychorismate_lyase_IV"/>
</dbReference>
<comment type="similarity">
    <text evidence="2">Belongs to the class-IV pyridoxal-phosphate-dependent aminotransferase family.</text>
</comment>
<dbReference type="GO" id="GO:0046656">
    <property type="term" value="P:folic acid biosynthetic process"/>
    <property type="evidence" value="ECO:0007669"/>
    <property type="project" value="UniProtKB-KW"/>
</dbReference>
<proteinExistence type="inferred from homology"/>
<evidence type="ECO:0000256" key="4">
    <source>
        <dbReference type="ARBA" id="ARBA00022898"/>
    </source>
</evidence>
<keyword evidence="5" id="KW-0289">Folate biosynthesis</keyword>
<evidence type="ECO:0000313" key="13">
    <source>
        <dbReference type="EMBL" id="OAT74981.1"/>
    </source>
</evidence>
<evidence type="ECO:0000256" key="11">
    <source>
        <dbReference type="ARBA" id="ARBA00069174"/>
    </source>
</evidence>
<comment type="function">
    <text evidence="10">Involved in the biosynthesis of p-aminobenzoate (PABA), a precursor of tetrahydrofolate. Converts 4-amino-4-deoxychorismate into 4-aminobenzoate (PABA) and pyruvate.</text>
</comment>
<dbReference type="NCBIfam" id="NF004761">
    <property type="entry name" value="PRK06092.1"/>
    <property type="match status" value="1"/>
</dbReference>
<keyword evidence="4" id="KW-0663">Pyridoxal phosphate</keyword>
<dbReference type="EMBL" id="LYRP01000050">
    <property type="protein sequence ID" value="OAT74981.1"/>
    <property type="molecule type" value="Genomic_DNA"/>
</dbReference>
<evidence type="ECO:0000256" key="5">
    <source>
        <dbReference type="ARBA" id="ARBA00022909"/>
    </source>
</evidence>
<organism evidence="13 14">
    <name type="scientific">Mangrovibacter phragmitis</name>
    <dbReference type="NCBI Taxonomy" id="1691903"/>
    <lineage>
        <taxon>Bacteria</taxon>
        <taxon>Pseudomonadati</taxon>
        <taxon>Pseudomonadota</taxon>
        <taxon>Gammaproteobacteria</taxon>
        <taxon>Enterobacterales</taxon>
        <taxon>Enterobacteriaceae</taxon>
        <taxon>Mangrovibacter</taxon>
    </lineage>
</organism>
<comment type="caution">
    <text evidence="13">The sequence shown here is derived from an EMBL/GenBank/DDBJ whole genome shotgun (WGS) entry which is preliminary data.</text>
</comment>
<dbReference type="Proteomes" id="UP000078225">
    <property type="component" value="Unassembled WGS sequence"/>
</dbReference>